<evidence type="ECO:0000313" key="4">
    <source>
        <dbReference type="Proteomes" id="UP000515955"/>
    </source>
</evidence>
<gene>
    <name evidence="3" type="ORF">H9L12_07190</name>
</gene>
<dbReference type="KEGG" id="srhi:H9L12_07190"/>
<evidence type="ECO:0000256" key="1">
    <source>
        <dbReference type="ARBA" id="ARBA00023125"/>
    </source>
</evidence>
<name>A0A7G9S8J0_9SPHN</name>
<dbReference type="RefSeq" id="WP_187541165.1">
    <property type="nucleotide sequence ID" value="NZ_CP060717.1"/>
</dbReference>
<dbReference type="InterPro" id="IPR010982">
    <property type="entry name" value="Lambda_DNA-bd_dom_sf"/>
</dbReference>
<dbReference type="InterPro" id="IPR013430">
    <property type="entry name" value="Toxin_antidote_HigA"/>
</dbReference>
<dbReference type="Pfam" id="PF01381">
    <property type="entry name" value="HTH_3"/>
    <property type="match status" value="1"/>
</dbReference>
<dbReference type="Proteomes" id="UP000515955">
    <property type="component" value="Chromosome"/>
</dbReference>
<dbReference type="Gene3D" id="1.10.260.40">
    <property type="entry name" value="lambda repressor-like DNA-binding domains"/>
    <property type="match status" value="1"/>
</dbReference>
<dbReference type="SUPFAM" id="SSF47413">
    <property type="entry name" value="lambda repressor-like DNA-binding domains"/>
    <property type="match status" value="1"/>
</dbReference>
<reference evidence="3 4" key="1">
    <citation type="submission" date="2020-08" db="EMBL/GenBank/DDBJ databases">
        <title>Genome sequence of Sphingomonas rhizophila KACC 19189T.</title>
        <authorList>
            <person name="Hyun D.-W."/>
            <person name="Bae J.-W."/>
        </authorList>
    </citation>
    <scope>NUCLEOTIDE SEQUENCE [LARGE SCALE GENOMIC DNA]</scope>
    <source>
        <strain evidence="3 4">KACC 19189</strain>
    </source>
</reference>
<dbReference type="InterPro" id="IPR001387">
    <property type="entry name" value="Cro/C1-type_HTH"/>
</dbReference>
<protein>
    <submittedName>
        <fullName evidence="3">HigA family addiction module antidote protein</fullName>
    </submittedName>
</protein>
<dbReference type="GO" id="GO:0003677">
    <property type="term" value="F:DNA binding"/>
    <property type="evidence" value="ECO:0007669"/>
    <property type="project" value="UniProtKB-KW"/>
</dbReference>
<organism evidence="3 4">
    <name type="scientific">Sphingomonas rhizophila</name>
    <dbReference type="NCBI Taxonomy" id="2071607"/>
    <lineage>
        <taxon>Bacteria</taxon>
        <taxon>Pseudomonadati</taxon>
        <taxon>Pseudomonadota</taxon>
        <taxon>Alphaproteobacteria</taxon>
        <taxon>Sphingomonadales</taxon>
        <taxon>Sphingomonadaceae</taxon>
        <taxon>Sphingomonas</taxon>
    </lineage>
</organism>
<evidence type="ECO:0000313" key="3">
    <source>
        <dbReference type="EMBL" id="QNN64165.1"/>
    </source>
</evidence>
<evidence type="ECO:0000259" key="2">
    <source>
        <dbReference type="PROSITE" id="PS50943"/>
    </source>
</evidence>
<dbReference type="NCBIfam" id="TIGR02607">
    <property type="entry name" value="antidote_HigA"/>
    <property type="match status" value="1"/>
</dbReference>
<dbReference type="PANTHER" id="PTHR36924:SF1">
    <property type="entry name" value="ANTITOXIN HIGA-1"/>
    <property type="match status" value="1"/>
</dbReference>
<feature type="domain" description="HTH cro/C1-type" evidence="2">
    <location>
        <begin position="30"/>
        <end position="73"/>
    </location>
</feature>
<sequence length="102" mass="11197">MTNNLLAGLAPAHPGEFLREDVFPALNKPMAEFARLLGTSRTTLYAIMNGDQAVTSDMACKIGKLTGTAPEMWMNLQQAYDLRQSETRLADELKKIPTLEAA</sequence>
<keyword evidence="1" id="KW-0238">DNA-binding</keyword>
<dbReference type="PANTHER" id="PTHR36924">
    <property type="entry name" value="ANTITOXIN HIGA-1"/>
    <property type="match status" value="1"/>
</dbReference>
<dbReference type="EMBL" id="CP060717">
    <property type="protein sequence ID" value="QNN64165.1"/>
    <property type="molecule type" value="Genomic_DNA"/>
</dbReference>
<dbReference type="AlphaFoldDB" id="A0A7G9S8J0"/>
<proteinExistence type="predicted"/>
<keyword evidence="4" id="KW-1185">Reference proteome</keyword>
<dbReference type="PROSITE" id="PS50943">
    <property type="entry name" value="HTH_CROC1"/>
    <property type="match status" value="1"/>
</dbReference>
<accession>A0A7G9S8J0</accession>